<dbReference type="Proteomes" id="UP000095282">
    <property type="component" value="Unplaced"/>
</dbReference>
<dbReference type="AlphaFoldDB" id="A0A1I7V343"/>
<dbReference type="PANTHER" id="PTHR22744:SF3">
    <property type="entry name" value="BTB DOMAIN-CONTAINING PROTEIN"/>
    <property type="match status" value="1"/>
</dbReference>
<dbReference type="Gene3D" id="3.30.710.10">
    <property type="entry name" value="Potassium Channel Kv1.1, Chain A"/>
    <property type="match status" value="1"/>
</dbReference>
<keyword evidence="3" id="KW-1185">Reference proteome</keyword>
<sequence length="583" mass="68857">MEIVEEEEEIPVKYRLRGETDWQLKKEAVMKLGKTEWAIRLKLCKQGENHHYYSLHVALLSPERVSRIQIKCTRDGETNSEWHQEYTFGDVQTVIVNPCLMKVSEQKYLKRRAPLLGYLFEDEEKKSYNLDHVKFEDLVEAFGVFQHRWEISADRLLHLIPIARKLGFDIWGKSLNREFSQLVYRAEPLTIVPKDKEEPTKFQFNTTLKWSVEQIESIGLSTLPDNQNLMVTWEEQSRNWYFYKYQLDKGLFFFSIIYTYTQSILGLKYLSFGFQMSRPSTSSEPSYEEINETDDDDVERSEYSEDTRTKYFDIDIHVINENGVRLISDKIRRIRDDEYTIVGSPVFALFEDVVRHSVDGTVQFEINWIENHDMEEGEEDEDSVDCEQNENDESHKDIEKIRMPGVTNGEIQCEGKLLKINKEYLSQHSEYFRGMFSKRFKEGQQDSISLPMERFDTVKLSLELVYNRRLVLTDIEISRILDFADRTCFKTLIDGLQRQLWSSKVMDISDKKWLAEQFMLTDLEIKCTMEQNEEVLREARASRKRARPVDFEDDLIEAPPAPNPERVLQEIEDEPVLNQQSSQ</sequence>
<feature type="region of interest" description="Disordered" evidence="1">
    <location>
        <begin position="374"/>
        <end position="394"/>
    </location>
</feature>
<protein>
    <submittedName>
        <fullName evidence="4">BTB domain-containing protein</fullName>
    </submittedName>
</protein>
<proteinExistence type="predicted"/>
<dbReference type="InterPro" id="IPR011333">
    <property type="entry name" value="SKP1/BTB/POZ_sf"/>
</dbReference>
<feature type="region of interest" description="Disordered" evidence="1">
    <location>
        <begin position="279"/>
        <end position="303"/>
    </location>
</feature>
<dbReference type="eggNOG" id="ENOG502TH5P">
    <property type="taxonomic scope" value="Eukaryota"/>
</dbReference>
<feature type="domain" description="BTB" evidence="2">
    <location>
        <begin position="407"/>
        <end position="474"/>
    </location>
</feature>
<evidence type="ECO:0000313" key="4">
    <source>
        <dbReference type="WBParaSite" id="Csp11.Scaffold630.g21908.t1"/>
    </source>
</evidence>
<accession>A0A1I7V343</accession>
<dbReference type="PANTHER" id="PTHR22744">
    <property type="entry name" value="HELIX LOOP HELIX PROTEIN 21-RELATED"/>
    <property type="match status" value="1"/>
</dbReference>
<evidence type="ECO:0000259" key="2">
    <source>
        <dbReference type="PROSITE" id="PS50097"/>
    </source>
</evidence>
<feature type="compositionally biased region" description="Acidic residues" evidence="1">
    <location>
        <begin position="374"/>
        <end position="391"/>
    </location>
</feature>
<dbReference type="Pfam" id="PF00651">
    <property type="entry name" value="BTB"/>
    <property type="match status" value="1"/>
</dbReference>
<dbReference type="WBParaSite" id="Csp11.Scaffold630.g21908.t1">
    <property type="protein sequence ID" value="Csp11.Scaffold630.g21908.t1"/>
    <property type="gene ID" value="Csp11.Scaffold630.g21908"/>
</dbReference>
<dbReference type="SUPFAM" id="SSF54695">
    <property type="entry name" value="POZ domain"/>
    <property type="match status" value="1"/>
</dbReference>
<feature type="compositionally biased region" description="Acidic residues" evidence="1">
    <location>
        <begin position="286"/>
        <end position="299"/>
    </location>
</feature>
<dbReference type="InterPro" id="IPR000210">
    <property type="entry name" value="BTB/POZ_dom"/>
</dbReference>
<reference evidence="4" key="1">
    <citation type="submission" date="2016-11" db="UniProtKB">
        <authorList>
            <consortium name="WormBaseParasite"/>
        </authorList>
    </citation>
    <scope>IDENTIFICATION</scope>
</reference>
<dbReference type="CDD" id="cd18186">
    <property type="entry name" value="BTB_POZ_ZBTB_KLHL-like"/>
    <property type="match status" value="1"/>
</dbReference>
<feature type="region of interest" description="Disordered" evidence="1">
    <location>
        <begin position="538"/>
        <end position="583"/>
    </location>
</feature>
<evidence type="ECO:0000313" key="3">
    <source>
        <dbReference type="Proteomes" id="UP000095282"/>
    </source>
</evidence>
<name>A0A1I7V343_9PELO</name>
<evidence type="ECO:0000256" key="1">
    <source>
        <dbReference type="SAM" id="MobiDB-lite"/>
    </source>
</evidence>
<organism evidence="3 4">
    <name type="scientific">Caenorhabditis tropicalis</name>
    <dbReference type="NCBI Taxonomy" id="1561998"/>
    <lineage>
        <taxon>Eukaryota</taxon>
        <taxon>Metazoa</taxon>
        <taxon>Ecdysozoa</taxon>
        <taxon>Nematoda</taxon>
        <taxon>Chromadorea</taxon>
        <taxon>Rhabditida</taxon>
        <taxon>Rhabditina</taxon>
        <taxon>Rhabditomorpha</taxon>
        <taxon>Rhabditoidea</taxon>
        <taxon>Rhabditidae</taxon>
        <taxon>Peloderinae</taxon>
        <taxon>Caenorhabditis</taxon>
    </lineage>
</organism>
<dbReference type="SMART" id="SM00225">
    <property type="entry name" value="BTB"/>
    <property type="match status" value="1"/>
</dbReference>
<dbReference type="PROSITE" id="PS50097">
    <property type="entry name" value="BTB"/>
    <property type="match status" value="1"/>
</dbReference>